<comment type="caution">
    <text evidence="6">The sequence shown here is derived from an EMBL/GenBank/DDBJ whole genome shotgun (WGS) entry which is preliminary data.</text>
</comment>
<dbReference type="PANTHER" id="PTHR30055">
    <property type="entry name" value="HTH-TYPE TRANSCRIPTIONAL REGULATOR RUTR"/>
    <property type="match status" value="1"/>
</dbReference>
<evidence type="ECO:0000313" key="6">
    <source>
        <dbReference type="EMBL" id="MBB6039186.1"/>
    </source>
</evidence>
<keyword evidence="3" id="KW-0804">Transcription</keyword>
<dbReference type="EMBL" id="JACHGT010000020">
    <property type="protein sequence ID" value="MBB6039186.1"/>
    <property type="molecule type" value="Genomic_DNA"/>
</dbReference>
<feature type="domain" description="HTH tetR-type" evidence="5">
    <location>
        <begin position="2"/>
        <end position="62"/>
    </location>
</feature>
<dbReference type="PROSITE" id="PS01081">
    <property type="entry name" value="HTH_TETR_1"/>
    <property type="match status" value="1"/>
</dbReference>
<dbReference type="InterPro" id="IPR023772">
    <property type="entry name" value="DNA-bd_HTH_TetR-type_CS"/>
</dbReference>
<organism evidence="6 7">
    <name type="scientific">Phytomonospora endophytica</name>
    <dbReference type="NCBI Taxonomy" id="714109"/>
    <lineage>
        <taxon>Bacteria</taxon>
        <taxon>Bacillati</taxon>
        <taxon>Actinomycetota</taxon>
        <taxon>Actinomycetes</taxon>
        <taxon>Micromonosporales</taxon>
        <taxon>Micromonosporaceae</taxon>
        <taxon>Phytomonospora</taxon>
    </lineage>
</organism>
<dbReference type="Pfam" id="PF00440">
    <property type="entry name" value="TetR_N"/>
    <property type="match status" value="1"/>
</dbReference>
<name>A0A841FT21_9ACTN</name>
<evidence type="ECO:0000256" key="3">
    <source>
        <dbReference type="ARBA" id="ARBA00023163"/>
    </source>
</evidence>
<reference evidence="6 7" key="1">
    <citation type="submission" date="2020-08" db="EMBL/GenBank/DDBJ databases">
        <title>Genomic Encyclopedia of Type Strains, Phase IV (KMG-IV): sequencing the most valuable type-strain genomes for metagenomic binning, comparative biology and taxonomic classification.</title>
        <authorList>
            <person name="Goeker M."/>
        </authorList>
    </citation>
    <scope>NUCLEOTIDE SEQUENCE [LARGE SCALE GENOMIC DNA]</scope>
    <source>
        <strain evidence="6 7">YIM 65646</strain>
    </source>
</reference>
<accession>A0A841FT21</accession>
<feature type="DNA-binding region" description="H-T-H motif" evidence="4">
    <location>
        <begin position="25"/>
        <end position="44"/>
    </location>
</feature>
<dbReference type="PROSITE" id="PS50977">
    <property type="entry name" value="HTH_TETR_2"/>
    <property type="match status" value="1"/>
</dbReference>
<evidence type="ECO:0000256" key="2">
    <source>
        <dbReference type="ARBA" id="ARBA00023125"/>
    </source>
</evidence>
<dbReference type="GO" id="GO:0003700">
    <property type="term" value="F:DNA-binding transcription factor activity"/>
    <property type="evidence" value="ECO:0007669"/>
    <property type="project" value="TreeGrafter"/>
</dbReference>
<dbReference type="InterPro" id="IPR009057">
    <property type="entry name" value="Homeodomain-like_sf"/>
</dbReference>
<evidence type="ECO:0000256" key="4">
    <source>
        <dbReference type="PROSITE-ProRule" id="PRU00335"/>
    </source>
</evidence>
<dbReference type="GO" id="GO:0000976">
    <property type="term" value="F:transcription cis-regulatory region binding"/>
    <property type="evidence" value="ECO:0007669"/>
    <property type="project" value="TreeGrafter"/>
</dbReference>
<keyword evidence="2 4" id="KW-0238">DNA-binding</keyword>
<dbReference type="RefSeq" id="WP_184792275.1">
    <property type="nucleotide sequence ID" value="NZ_BONT01000051.1"/>
</dbReference>
<dbReference type="InterPro" id="IPR050109">
    <property type="entry name" value="HTH-type_TetR-like_transc_reg"/>
</dbReference>
<dbReference type="SUPFAM" id="SSF46689">
    <property type="entry name" value="Homeodomain-like"/>
    <property type="match status" value="1"/>
</dbReference>
<evidence type="ECO:0000313" key="7">
    <source>
        <dbReference type="Proteomes" id="UP000548476"/>
    </source>
</evidence>
<keyword evidence="1" id="KW-0805">Transcription regulation</keyword>
<dbReference type="PANTHER" id="PTHR30055:SF238">
    <property type="entry name" value="MYCOFACTOCIN BIOSYNTHESIS TRANSCRIPTIONAL REGULATOR MFTR-RELATED"/>
    <property type="match status" value="1"/>
</dbReference>
<keyword evidence="7" id="KW-1185">Reference proteome</keyword>
<protein>
    <submittedName>
        <fullName evidence="6">AcrR family transcriptional regulator</fullName>
    </submittedName>
</protein>
<gene>
    <name evidence="6" type="ORF">HNR73_007077</name>
</gene>
<evidence type="ECO:0000256" key="1">
    <source>
        <dbReference type="ARBA" id="ARBA00023015"/>
    </source>
</evidence>
<dbReference type="InterPro" id="IPR001647">
    <property type="entry name" value="HTH_TetR"/>
</dbReference>
<dbReference type="Proteomes" id="UP000548476">
    <property type="component" value="Unassembled WGS sequence"/>
</dbReference>
<dbReference type="Gene3D" id="1.10.357.10">
    <property type="entry name" value="Tetracycline Repressor, domain 2"/>
    <property type="match status" value="1"/>
</dbReference>
<proteinExistence type="predicted"/>
<evidence type="ECO:0000259" key="5">
    <source>
        <dbReference type="PROSITE" id="PS50977"/>
    </source>
</evidence>
<sequence>MPSTRERIQRVSLELFLEQGYEKTSLREIAERLGVTKAALYYHFKAKEDILSSYFEDFGGAVKELIAWGEAQPRGPKLRRELLRRYMDLIIDKHDMIRFFHENQPTMRRMDDKGRHFKERMGALHRLMYEPDADLETRVRAFQAIMTVHTSWFVFFEEQGVEREQLRDAALSVALGLVTANEIHMASDPLVDGLVTAATKAAEHLLTVDEEPQKA</sequence>
<dbReference type="PRINTS" id="PR00455">
    <property type="entry name" value="HTHTETR"/>
</dbReference>
<dbReference type="AlphaFoldDB" id="A0A841FT21"/>